<dbReference type="EMBL" id="CACRTV010000036">
    <property type="protein sequence ID" value="VYU06359.1"/>
    <property type="molecule type" value="Genomic_DNA"/>
</dbReference>
<dbReference type="InterPro" id="IPR003848">
    <property type="entry name" value="DUF218"/>
</dbReference>
<reference evidence="2" key="1">
    <citation type="submission" date="2019-11" db="EMBL/GenBank/DDBJ databases">
        <authorList>
            <person name="Feng L."/>
        </authorList>
    </citation>
    <scope>NUCLEOTIDE SEQUENCE</scope>
    <source>
        <strain evidence="2">CParaputrificumLFYP93</strain>
    </source>
</reference>
<feature type="domain" description="DUF218" evidence="1">
    <location>
        <begin position="54"/>
        <end position="174"/>
    </location>
</feature>
<sequence length="229" mass="25831">MEGKKYKKVLKKMMVTFICILVIVLCGALVIINDVQAKGEKRIVIKDTLPKKVDAIIVLGAGVREDGTPSDILTDRLSTSLDILNMGVEGKLLLSGDHGREGYNEVGTMKDYILKNSDIKEKDIFLDHAGFSTYDSIYRAKDIFKVESALIVTNEYHLPRALYLAEKLGIDAYGYTSDKREYYYMDAYKKRERIAQLKDFLFVNVLKPEPKFLGESIPVNTSDGRDTEG</sequence>
<protein>
    <submittedName>
        <fullName evidence="2">Vancomycin high temperature exclusion protein</fullName>
    </submittedName>
</protein>
<organism evidence="2">
    <name type="scientific">Clostridium paraputrificum</name>
    <dbReference type="NCBI Taxonomy" id="29363"/>
    <lineage>
        <taxon>Bacteria</taxon>
        <taxon>Bacillati</taxon>
        <taxon>Bacillota</taxon>
        <taxon>Clostridia</taxon>
        <taxon>Eubacteriales</taxon>
        <taxon>Clostridiaceae</taxon>
        <taxon>Clostridium</taxon>
    </lineage>
</organism>
<evidence type="ECO:0000259" key="1">
    <source>
        <dbReference type="Pfam" id="PF02698"/>
    </source>
</evidence>
<name>A0A6N3BUK7_9CLOT</name>
<proteinExistence type="predicted"/>
<accession>A0A6N3BUK7</accession>
<dbReference type="InterPro" id="IPR051599">
    <property type="entry name" value="Cell_Envelope_Assoc"/>
</dbReference>
<dbReference type="PANTHER" id="PTHR30336:SF6">
    <property type="entry name" value="INTEGRAL MEMBRANE PROTEIN"/>
    <property type="match status" value="1"/>
</dbReference>
<gene>
    <name evidence="2" type="ORF">CPLFYP93_01295</name>
</gene>
<dbReference type="Pfam" id="PF02698">
    <property type="entry name" value="DUF218"/>
    <property type="match status" value="1"/>
</dbReference>
<dbReference type="CDD" id="cd06259">
    <property type="entry name" value="YdcF-like"/>
    <property type="match status" value="1"/>
</dbReference>
<evidence type="ECO:0000313" key="2">
    <source>
        <dbReference type="EMBL" id="VYU06359.1"/>
    </source>
</evidence>
<dbReference type="PANTHER" id="PTHR30336">
    <property type="entry name" value="INNER MEMBRANE PROTEIN, PROBABLE PERMEASE"/>
    <property type="match status" value="1"/>
</dbReference>
<dbReference type="GO" id="GO:0005886">
    <property type="term" value="C:plasma membrane"/>
    <property type="evidence" value="ECO:0007669"/>
    <property type="project" value="TreeGrafter"/>
</dbReference>
<dbReference type="RefSeq" id="WP_156560494.1">
    <property type="nucleotide sequence ID" value="NZ_CACRTV010000036.1"/>
</dbReference>
<dbReference type="AlphaFoldDB" id="A0A6N3BUK7"/>